<dbReference type="Gene3D" id="2.170.130.20">
    <property type="entry name" value="LCCL-like domain"/>
    <property type="match status" value="1"/>
</dbReference>
<dbReference type="EMBL" id="JAFCIX010000298">
    <property type="protein sequence ID" value="KAH6595511.1"/>
    <property type="molecule type" value="Genomic_DNA"/>
</dbReference>
<sequence>MTSPNPETTSSTENGVAATTEVEAYGDATVSSGYSATSHIHDMAKTQSTVADGMTSASIPVAKEDSINPKKRPLSPELDSISSAAPTTVMSNAVVSTNRESDASKTGPRLASLATPSTSAAVPCEPVQNDTSAQCPPQEHTTDAGIAVNAFYGAPSNSHLPTTTAITARTDVKRARLDHSAPSWVSNPIPTQANPNDASQDLPMATSETRSGLSVRNDAQRESTLADPRLDRPLVPPQTSSHPAGTEKKSSTAKPTDSEIISNITIKMDGGGAATATRTLADSTLDKMQFNEGQRAIVNRLIEEAKKNKKMGDVVVVNDARLISIPDPAGADFLGHVIYTGARSRNPHSNRAADLQLYLLPQFTIKHYYATIEVRIPSEYLTYRGNIAVRKSAVWGTDIYTDDSDIVAMIIHSGHYRPVDAPDPTPEERAHSSHRGDGYAGRNLGSKERSSSTVHRTSVVTQDMDVLSPISSHVLPLIAIPDLQTSSTSVLYPDHDLHVTLRILPKLLKYTGSTRYGLDSRGWGGSHDGESMAVEKVERVERGSVGRKGRKVFSKRWGELAKAVTKEEAAVIFDGGLIERHIDTEFDDDFGDLTVVFSEYGGEACIKYTPKIMLDWPSHMLNMLTEIKPPVRQLSSTTAMLPQSSVETPVSDTTATEMATPNSLKFSRQELKEMESWPYWRVKLRKFICFLETVDGVRHELRKDDVSGLTYRLEKVRRPARIALRRRKSDEPLTTLSSTVKAEHRDLHGSISASAPSSATTSTIEAVTPSVADKMMSEVTLVASGILPNALSWTEAGLCVHAHGSKPLLVLPVHRVYWRKSE</sequence>
<name>A0ABQ8FBT6_9FUNG</name>
<feature type="compositionally biased region" description="Polar residues" evidence="1">
    <location>
        <begin position="183"/>
        <end position="199"/>
    </location>
</feature>
<feature type="region of interest" description="Disordered" evidence="1">
    <location>
        <begin position="97"/>
        <end position="139"/>
    </location>
</feature>
<keyword evidence="3" id="KW-1185">Reference proteome</keyword>
<feature type="region of interest" description="Disordered" evidence="1">
    <location>
        <begin position="60"/>
        <end position="85"/>
    </location>
</feature>
<organism evidence="2 3">
    <name type="scientific">Batrachochytrium salamandrivorans</name>
    <dbReference type="NCBI Taxonomy" id="1357716"/>
    <lineage>
        <taxon>Eukaryota</taxon>
        <taxon>Fungi</taxon>
        <taxon>Fungi incertae sedis</taxon>
        <taxon>Chytridiomycota</taxon>
        <taxon>Chytridiomycota incertae sedis</taxon>
        <taxon>Chytridiomycetes</taxon>
        <taxon>Rhizophydiales</taxon>
        <taxon>Rhizophydiales incertae sedis</taxon>
        <taxon>Batrachochytrium</taxon>
    </lineage>
</organism>
<protein>
    <submittedName>
        <fullName evidence="2">Uncharacterized protein</fullName>
    </submittedName>
</protein>
<reference evidence="2 3" key="1">
    <citation type="submission" date="2021-02" db="EMBL/GenBank/DDBJ databases">
        <title>Variation within the Batrachochytrium salamandrivorans European outbreak.</title>
        <authorList>
            <person name="Kelly M."/>
            <person name="Pasmans F."/>
            <person name="Shea T.P."/>
            <person name="Munoz J.F."/>
            <person name="Carranza S."/>
            <person name="Cuomo C.A."/>
            <person name="Martel A."/>
        </authorList>
    </citation>
    <scope>NUCLEOTIDE SEQUENCE [LARGE SCALE GENOMIC DNA]</scope>
    <source>
        <strain evidence="2 3">AMFP18/2</strain>
    </source>
</reference>
<dbReference type="InterPro" id="IPR013951">
    <property type="entry name" value="Rxt3"/>
</dbReference>
<evidence type="ECO:0000313" key="2">
    <source>
        <dbReference type="EMBL" id="KAH6595511.1"/>
    </source>
</evidence>
<feature type="region of interest" description="Disordered" evidence="1">
    <location>
        <begin position="1"/>
        <end position="24"/>
    </location>
</feature>
<dbReference type="Pfam" id="PF08642">
    <property type="entry name" value="Rxt3"/>
    <property type="match status" value="1"/>
</dbReference>
<gene>
    <name evidence="2" type="ORF">BASA50_005721</name>
</gene>
<feature type="region of interest" description="Disordered" evidence="1">
    <location>
        <begin position="178"/>
        <end position="260"/>
    </location>
</feature>
<dbReference type="Proteomes" id="UP001648503">
    <property type="component" value="Unassembled WGS sequence"/>
</dbReference>
<evidence type="ECO:0000256" key="1">
    <source>
        <dbReference type="SAM" id="MobiDB-lite"/>
    </source>
</evidence>
<evidence type="ECO:0000313" key="3">
    <source>
        <dbReference type="Proteomes" id="UP001648503"/>
    </source>
</evidence>
<proteinExistence type="predicted"/>
<feature type="compositionally biased region" description="Low complexity" evidence="1">
    <location>
        <begin position="1"/>
        <end position="14"/>
    </location>
</feature>
<feature type="region of interest" description="Disordered" evidence="1">
    <location>
        <begin position="418"/>
        <end position="457"/>
    </location>
</feature>
<comment type="caution">
    <text evidence="2">The sequence shown here is derived from an EMBL/GenBank/DDBJ whole genome shotgun (WGS) entry which is preliminary data.</text>
</comment>
<dbReference type="InterPro" id="IPR036609">
    <property type="entry name" value="LCCL_sf"/>
</dbReference>
<feature type="compositionally biased region" description="Low complexity" evidence="1">
    <location>
        <begin position="110"/>
        <end position="121"/>
    </location>
</feature>
<feature type="compositionally biased region" description="Basic and acidic residues" evidence="1">
    <location>
        <begin position="426"/>
        <end position="437"/>
    </location>
</feature>
<accession>A0ABQ8FBT6</accession>